<dbReference type="Pfam" id="PF05907">
    <property type="entry name" value="CXXC_Zn-b_euk"/>
    <property type="match status" value="1"/>
</dbReference>
<keyword evidence="2" id="KW-0479">Metal-binding</keyword>
<proteinExistence type="inferred from homology"/>
<dbReference type="STRING" id="35608.A0A2U1P5I8"/>
<dbReference type="AlphaFoldDB" id="A0A2U1P5I8"/>
<comment type="similarity">
    <text evidence="1">Belongs to the UPF0587 family.</text>
</comment>
<dbReference type="PANTHER" id="PTHR12857">
    <property type="entry name" value="CXXC MOTIF CONTAINING ZINC BINDING PROTEIN"/>
    <property type="match status" value="1"/>
</dbReference>
<dbReference type="GO" id="GO:0008270">
    <property type="term" value="F:zinc ion binding"/>
    <property type="evidence" value="ECO:0007669"/>
    <property type="project" value="TreeGrafter"/>
</dbReference>
<reference evidence="4 5" key="1">
    <citation type="journal article" date="2018" name="Mol. Plant">
        <title>The genome of Artemisia annua provides insight into the evolution of Asteraceae family and artemisinin biosynthesis.</title>
        <authorList>
            <person name="Shen Q."/>
            <person name="Zhang L."/>
            <person name="Liao Z."/>
            <person name="Wang S."/>
            <person name="Yan T."/>
            <person name="Shi P."/>
            <person name="Liu M."/>
            <person name="Fu X."/>
            <person name="Pan Q."/>
            <person name="Wang Y."/>
            <person name="Lv Z."/>
            <person name="Lu X."/>
            <person name="Zhang F."/>
            <person name="Jiang W."/>
            <person name="Ma Y."/>
            <person name="Chen M."/>
            <person name="Hao X."/>
            <person name="Li L."/>
            <person name="Tang Y."/>
            <person name="Lv G."/>
            <person name="Zhou Y."/>
            <person name="Sun X."/>
            <person name="Brodelius P.E."/>
            <person name="Rose J.K.C."/>
            <person name="Tang K."/>
        </authorList>
    </citation>
    <scope>NUCLEOTIDE SEQUENCE [LARGE SCALE GENOMIC DNA]</scope>
    <source>
        <strain evidence="5">cv. Huhao1</strain>
        <tissue evidence="4">Leaf</tissue>
    </source>
</reference>
<dbReference type="Proteomes" id="UP000245207">
    <property type="component" value="Unassembled WGS sequence"/>
</dbReference>
<name>A0A2U1P5I8_ARTAN</name>
<evidence type="ECO:0000256" key="1">
    <source>
        <dbReference type="ARBA" id="ARBA00007818"/>
    </source>
</evidence>
<dbReference type="EMBL" id="PKPP01001642">
    <property type="protein sequence ID" value="PWA81026.1"/>
    <property type="molecule type" value="Genomic_DNA"/>
</dbReference>
<dbReference type="InterPro" id="IPR008584">
    <property type="entry name" value="CXXC_Zn-binding_euk"/>
</dbReference>
<evidence type="ECO:0000313" key="4">
    <source>
        <dbReference type="EMBL" id="PWA81026.1"/>
    </source>
</evidence>
<organism evidence="4 5">
    <name type="scientific">Artemisia annua</name>
    <name type="common">Sweet wormwood</name>
    <dbReference type="NCBI Taxonomy" id="35608"/>
    <lineage>
        <taxon>Eukaryota</taxon>
        <taxon>Viridiplantae</taxon>
        <taxon>Streptophyta</taxon>
        <taxon>Embryophyta</taxon>
        <taxon>Tracheophyta</taxon>
        <taxon>Spermatophyta</taxon>
        <taxon>Magnoliopsida</taxon>
        <taxon>eudicotyledons</taxon>
        <taxon>Gunneridae</taxon>
        <taxon>Pentapetalae</taxon>
        <taxon>asterids</taxon>
        <taxon>campanulids</taxon>
        <taxon>Asterales</taxon>
        <taxon>Asteraceae</taxon>
        <taxon>Asteroideae</taxon>
        <taxon>Anthemideae</taxon>
        <taxon>Artemisiinae</taxon>
        <taxon>Artemisia</taxon>
    </lineage>
</organism>
<sequence>MTKYILWVSARLENMTNLQPMGGVDDPRFCYIFKLRCRCGDETKNEVCVTLSETQYYSRQEPKTNLVKKCKECRKTGTITLVPGEGFPLTENYSRRGRAAPLMQFRCNGYEPFGFVSNSLWRAERGDGIPILDIDLNENEGFAYPPEDGEEGARITNVEFEFRHARFVLFQCADLQRTQDTIQKKLGFSRL</sequence>
<dbReference type="PANTHER" id="PTHR12857:SF0">
    <property type="entry name" value="CXXC MOTIF CONTAINING ZINC BINDING PROTEIN"/>
    <property type="match status" value="1"/>
</dbReference>
<comment type="caution">
    <text evidence="4">The sequence shown here is derived from an EMBL/GenBank/DDBJ whole genome shotgun (WGS) entry which is preliminary data.</text>
</comment>
<evidence type="ECO:0000256" key="2">
    <source>
        <dbReference type="ARBA" id="ARBA00022723"/>
    </source>
</evidence>
<accession>A0A2U1P5I8</accession>
<evidence type="ECO:0000313" key="5">
    <source>
        <dbReference type="Proteomes" id="UP000245207"/>
    </source>
</evidence>
<dbReference type="SUPFAM" id="SSF141678">
    <property type="entry name" value="MAL13P1.257-like"/>
    <property type="match status" value="1"/>
</dbReference>
<dbReference type="OrthoDB" id="10248838at2759"/>
<protein>
    <submittedName>
        <fullName evidence="4">UPF0587 protein</fullName>
    </submittedName>
</protein>
<keyword evidence="5" id="KW-1185">Reference proteome</keyword>
<keyword evidence="3" id="KW-0862">Zinc</keyword>
<evidence type="ECO:0000256" key="3">
    <source>
        <dbReference type="ARBA" id="ARBA00022833"/>
    </source>
</evidence>
<gene>
    <name evidence="4" type="ORF">CTI12_AA191540</name>
</gene>